<feature type="transmembrane region" description="Helical" evidence="2">
    <location>
        <begin position="64"/>
        <end position="82"/>
    </location>
</feature>
<keyword evidence="2" id="KW-0472">Membrane</keyword>
<feature type="transmembrane region" description="Helical" evidence="2">
    <location>
        <begin position="132"/>
        <end position="153"/>
    </location>
</feature>
<sequence>MTFFATIWGLVVGAAYLRNRNDVETPSSLKTVWLALAIVYFVCVAIEAFGFFASYKGSLGLVRLYFYGSLVVAALVTGAELARTVCHFTMKSDILEACAASYSSDIADGSLTTSTVESYCRDNWRNSSYIDIALLIFSLFIAFIFASLSASYLHQLKNPQSLRTHVPQLNASSQYAYPLAPYPGQQPPYPASANPYGAPPPPGYGGGYDATRLPSYDNPYGVSASDDKLPVQPAGVVQHPAPASNPFADSVEHGTAGEAEPVRREGETGDEFERRQHEWNVRRYGESTETVTLEPRK</sequence>
<feature type="region of interest" description="Disordered" evidence="1">
    <location>
        <begin position="186"/>
        <end position="297"/>
    </location>
</feature>
<proteinExistence type="predicted"/>
<evidence type="ECO:0000256" key="1">
    <source>
        <dbReference type="SAM" id="MobiDB-lite"/>
    </source>
</evidence>
<organism evidence="3 4">
    <name type="scientific">Rhodotorula graminis (strain WP1)</name>
    <dbReference type="NCBI Taxonomy" id="578459"/>
    <lineage>
        <taxon>Eukaryota</taxon>
        <taxon>Fungi</taxon>
        <taxon>Dikarya</taxon>
        <taxon>Basidiomycota</taxon>
        <taxon>Pucciniomycotina</taxon>
        <taxon>Microbotryomycetes</taxon>
        <taxon>Sporidiobolales</taxon>
        <taxon>Sporidiobolaceae</taxon>
        <taxon>Rhodotorula</taxon>
    </lineage>
</organism>
<evidence type="ECO:0000313" key="4">
    <source>
        <dbReference type="Proteomes" id="UP000053890"/>
    </source>
</evidence>
<accession>A0A194S9Y1</accession>
<evidence type="ECO:0000313" key="3">
    <source>
        <dbReference type="EMBL" id="KPV76211.1"/>
    </source>
</evidence>
<dbReference type="OrthoDB" id="3352285at2759"/>
<protein>
    <recommendedName>
        <fullName evidence="5">MARVEL domain-containing protein</fullName>
    </recommendedName>
</protein>
<name>A0A194S9Y1_RHOGW</name>
<evidence type="ECO:0008006" key="5">
    <source>
        <dbReference type="Google" id="ProtNLM"/>
    </source>
</evidence>
<dbReference type="AlphaFoldDB" id="A0A194S9Y1"/>
<reference evidence="3 4" key="1">
    <citation type="journal article" date="2015" name="Front. Microbiol.">
        <title>Genome sequence of the plant growth promoting endophytic yeast Rhodotorula graminis WP1.</title>
        <authorList>
            <person name="Firrincieli A."/>
            <person name="Otillar R."/>
            <person name="Salamov A."/>
            <person name="Schmutz J."/>
            <person name="Khan Z."/>
            <person name="Redman R.S."/>
            <person name="Fleck N.D."/>
            <person name="Lindquist E."/>
            <person name="Grigoriev I.V."/>
            <person name="Doty S.L."/>
        </authorList>
    </citation>
    <scope>NUCLEOTIDE SEQUENCE [LARGE SCALE GENOMIC DNA]</scope>
    <source>
        <strain evidence="3 4">WP1</strain>
    </source>
</reference>
<keyword evidence="4" id="KW-1185">Reference proteome</keyword>
<dbReference type="GeneID" id="28976695"/>
<feature type="transmembrane region" description="Helical" evidence="2">
    <location>
        <begin position="33"/>
        <end position="52"/>
    </location>
</feature>
<evidence type="ECO:0000256" key="2">
    <source>
        <dbReference type="SAM" id="Phobius"/>
    </source>
</evidence>
<dbReference type="RefSeq" id="XP_018272260.1">
    <property type="nucleotide sequence ID" value="XM_018416247.1"/>
</dbReference>
<gene>
    <name evidence="3" type="ORF">RHOBADRAFT_52250</name>
</gene>
<feature type="compositionally biased region" description="Basic and acidic residues" evidence="1">
    <location>
        <begin position="260"/>
        <end position="286"/>
    </location>
</feature>
<keyword evidence="2" id="KW-0812">Transmembrane</keyword>
<keyword evidence="2" id="KW-1133">Transmembrane helix</keyword>
<dbReference type="Proteomes" id="UP000053890">
    <property type="component" value="Unassembled WGS sequence"/>
</dbReference>
<dbReference type="EMBL" id="KQ474076">
    <property type="protein sequence ID" value="KPV76211.1"/>
    <property type="molecule type" value="Genomic_DNA"/>
</dbReference>
<dbReference type="OMA" id="AWDHDSW"/>